<proteinExistence type="predicted"/>
<dbReference type="InterPro" id="IPR041796">
    <property type="entry name" value="Mre11_N"/>
</dbReference>
<evidence type="ECO:0000256" key="1">
    <source>
        <dbReference type="ARBA" id="ARBA00022801"/>
    </source>
</evidence>
<dbReference type="SUPFAM" id="SSF56300">
    <property type="entry name" value="Metallo-dependent phosphatases"/>
    <property type="match status" value="1"/>
</dbReference>
<dbReference type="InterPro" id="IPR050535">
    <property type="entry name" value="DNA_Repair-Maintenance_Comp"/>
</dbReference>
<evidence type="ECO:0000313" key="3">
    <source>
        <dbReference type="EMBL" id="MPW24877.1"/>
    </source>
</evidence>
<organism evidence="3 4">
    <name type="scientific">Alkalibaculum sporogenes</name>
    <dbReference type="NCBI Taxonomy" id="2655001"/>
    <lineage>
        <taxon>Bacteria</taxon>
        <taxon>Bacillati</taxon>
        <taxon>Bacillota</taxon>
        <taxon>Clostridia</taxon>
        <taxon>Eubacteriales</taxon>
        <taxon>Eubacteriaceae</taxon>
        <taxon>Alkalibaculum</taxon>
    </lineage>
</organism>
<dbReference type="InterPro" id="IPR004843">
    <property type="entry name" value="Calcineurin-like_PHP"/>
</dbReference>
<dbReference type="PANTHER" id="PTHR30337:SF7">
    <property type="entry name" value="PHOSPHOESTERASE"/>
    <property type="match status" value="1"/>
</dbReference>
<reference evidence="3 4" key="1">
    <citation type="submission" date="2019-10" db="EMBL/GenBank/DDBJ databases">
        <title>Alkalibaculum tamaniensis sp.nov., a new alkaliphilic acetogen, isolated on methoxylated aromatics from a mud volcano.</title>
        <authorList>
            <person name="Khomyakova M.A."/>
            <person name="Merkel A.Y."/>
            <person name="Bonch-Osmolovskaya E.A."/>
            <person name="Slobodkin A.I."/>
        </authorList>
    </citation>
    <scope>NUCLEOTIDE SEQUENCE [LARGE SCALE GENOMIC DNA]</scope>
    <source>
        <strain evidence="3 4">M08DMB</strain>
    </source>
</reference>
<keyword evidence="1" id="KW-0378">Hydrolase</keyword>
<evidence type="ECO:0000313" key="4">
    <source>
        <dbReference type="Proteomes" id="UP000440004"/>
    </source>
</evidence>
<dbReference type="Proteomes" id="UP000440004">
    <property type="component" value="Unassembled WGS sequence"/>
</dbReference>
<gene>
    <name evidence="3" type="ORF">GC105_03615</name>
</gene>
<protein>
    <submittedName>
        <fullName evidence="3">DNA repair exonuclease</fullName>
    </submittedName>
</protein>
<keyword evidence="4" id="KW-1185">Reference proteome</keyword>
<comment type="caution">
    <text evidence="3">The sequence shown here is derived from an EMBL/GenBank/DDBJ whole genome shotgun (WGS) entry which is preliminary data.</text>
</comment>
<dbReference type="AlphaFoldDB" id="A0A6A7K6N5"/>
<dbReference type="GO" id="GO:0004527">
    <property type="term" value="F:exonuclease activity"/>
    <property type="evidence" value="ECO:0007669"/>
    <property type="project" value="UniProtKB-KW"/>
</dbReference>
<accession>A0A6A7K6N5</accession>
<keyword evidence="3" id="KW-0269">Exonuclease</keyword>
<dbReference type="Gene3D" id="3.60.21.10">
    <property type="match status" value="1"/>
</dbReference>
<dbReference type="PANTHER" id="PTHR30337">
    <property type="entry name" value="COMPONENT OF ATP-DEPENDENT DSDNA EXONUCLEASE"/>
    <property type="match status" value="1"/>
</dbReference>
<dbReference type="Pfam" id="PF00149">
    <property type="entry name" value="Metallophos"/>
    <property type="match status" value="1"/>
</dbReference>
<dbReference type="RefSeq" id="WP_152801915.1">
    <property type="nucleotide sequence ID" value="NZ_WHNX01000004.1"/>
</dbReference>
<evidence type="ECO:0000259" key="2">
    <source>
        <dbReference type="Pfam" id="PF00149"/>
    </source>
</evidence>
<dbReference type="EMBL" id="WHNX01000004">
    <property type="protein sequence ID" value="MPW24877.1"/>
    <property type="molecule type" value="Genomic_DNA"/>
</dbReference>
<keyword evidence="3" id="KW-0540">Nuclease</keyword>
<dbReference type="CDD" id="cd00840">
    <property type="entry name" value="MPP_Mre11_N"/>
    <property type="match status" value="1"/>
</dbReference>
<name>A0A6A7K6N5_9FIRM</name>
<sequence length="360" mass="41985">MKIKFIHTADIHLGSRFNNASFPGDIAKIRRQEMWSTFHDIVSLAHKEKVDFLFISGDLFESELITLGDLKRINEAFKSIQDTQILITPGNHDTYGEKSPYKLISWSENVNIFKAQELSLIEFTDLNTNIYGFAWSEKYISNEFRYNMDPLDKDKNNILMLHGDIYNKKSNYFPIDKNYLKKLSFDYVALGHVHKPDIQENGIVYPGSPEPLDFGEIGSHGVILGQLQDSRVQTKFITMSKRQFLNEELYLHPEMTYQEIINIIQSYHGRERNLYRLSLLGLVDSDIDMDQVINDVNKEFYYIEINNQVEPDYDLDKIMNQNSDNIIGLFIKEMRKKDLEDIEVKNALYLGLQALLKEKV</sequence>
<dbReference type="InterPro" id="IPR029052">
    <property type="entry name" value="Metallo-depent_PP-like"/>
</dbReference>
<feature type="domain" description="Calcineurin-like phosphoesterase" evidence="2">
    <location>
        <begin position="3"/>
        <end position="196"/>
    </location>
</feature>